<dbReference type="Proteomes" id="UP000187203">
    <property type="component" value="Unassembled WGS sequence"/>
</dbReference>
<gene>
    <name evidence="2" type="ORF">COLO4_23995</name>
</gene>
<dbReference type="AlphaFoldDB" id="A0A1R3IDM6"/>
<feature type="region of interest" description="Disordered" evidence="1">
    <location>
        <begin position="137"/>
        <end position="174"/>
    </location>
</feature>
<feature type="compositionally biased region" description="Polar residues" evidence="1">
    <location>
        <begin position="219"/>
        <end position="236"/>
    </location>
</feature>
<feature type="region of interest" description="Disordered" evidence="1">
    <location>
        <begin position="219"/>
        <end position="242"/>
    </location>
</feature>
<dbReference type="EMBL" id="AWUE01018404">
    <property type="protein sequence ID" value="OMO80660.1"/>
    <property type="molecule type" value="Genomic_DNA"/>
</dbReference>
<evidence type="ECO:0000313" key="2">
    <source>
        <dbReference type="EMBL" id="OMO80660.1"/>
    </source>
</evidence>
<feature type="compositionally biased region" description="Polar residues" evidence="1">
    <location>
        <begin position="27"/>
        <end position="36"/>
    </location>
</feature>
<name>A0A1R3IDM6_9ROSI</name>
<comment type="caution">
    <text evidence="2">The sequence shown here is derived from an EMBL/GenBank/DDBJ whole genome shotgun (WGS) entry which is preliminary data.</text>
</comment>
<accession>A0A1R3IDM6</accession>
<keyword evidence="3" id="KW-1185">Reference proteome</keyword>
<sequence length="491" mass="55315">MAPNNRHRPGSNPSRPIQPHVPRNFKPTFQQSQNPRFNPHRPGRDNRPHATMVEKDMNPSELIREQTLNLASSQAKIAEPTPSPVLLAAHEIVFEDRADAPYKIPPFTIESSQSFETWWLSRWAGAIEDTGEIIAARLAPPTGKKKNKAKRATPAPEEDEGTTQAAKKKEKSPRPLVPALLLESLLVAKAKRSLDFGDDEDNMEADTQDGAVIYNATTTLTQDASDNSTLTPNNPGGHTKALEATPMPQIEKDNANLSDDEIMVQIKVQYQGGLAAISRCNFLKTLVSKALPPSNDFSPDREPEVPSRIDLEIALGTVRSFLSNVYEGVAEKNMELIFDAARTLYLAPQLTPKEAQFWRHFQQTFESFIADFHHTDGNHDHLWMRKILLEKDASKTLGMTNLSHNELSFQRRLIALETEAAKVRAEFADLADKRLKAVLAICDLIEKETKEHIASRKEYVQANRDHDFADLQLSRKEAEFYAWRFNFPLQM</sequence>
<evidence type="ECO:0000256" key="1">
    <source>
        <dbReference type="SAM" id="MobiDB-lite"/>
    </source>
</evidence>
<protein>
    <submittedName>
        <fullName evidence="2">Uncharacterized protein</fullName>
    </submittedName>
</protein>
<dbReference type="OrthoDB" id="1300289at2759"/>
<organism evidence="2 3">
    <name type="scientific">Corchorus olitorius</name>
    <dbReference type="NCBI Taxonomy" id="93759"/>
    <lineage>
        <taxon>Eukaryota</taxon>
        <taxon>Viridiplantae</taxon>
        <taxon>Streptophyta</taxon>
        <taxon>Embryophyta</taxon>
        <taxon>Tracheophyta</taxon>
        <taxon>Spermatophyta</taxon>
        <taxon>Magnoliopsida</taxon>
        <taxon>eudicotyledons</taxon>
        <taxon>Gunneridae</taxon>
        <taxon>Pentapetalae</taxon>
        <taxon>rosids</taxon>
        <taxon>malvids</taxon>
        <taxon>Malvales</taxon>
        <taxon>Malvaceae</taxon>
        <taxon>Grewioideae</taxon>
        <taxon>Apeibeae</taxon>
        <taxon>Corchorus</taxon>
    </lineage>
</organism>
<feature type="region of interest" description="Disordered" evidence="1">
    <location>
        <begin position="1"/>
        <end position="51"/>
    </location>
</feature>
<feature type="compositionally biased region" description="Basic and acidic residues" evidence="1">
    <location>
        <begin position="42"/>
        <end position="51"/>
    </location>
</feature>
<proteinExistence type="predicted"/>
<reference evidence="3" key="1">
    <citation type="submission" date="2013-09" db="EMBL/GenBank/DDBJ databases">
        <title>Corchorus olitorius genome sequencing.</title>
        <authorList>
            <person name="Alam M."/>
            <person name="Haque M.S."/>
            <person name="Islam M.S."/>
            <person name="Emdad E.M."/>
            <person name="Islam M.M."/>
            <person name="Ahmed B."/>
            <person name="Halim A."/>
            <person name="Hossen Q.M.M."/>
            <person name="Hossain M.Z."/>
            <person name="Ahmed R."/>
            <person name="Khan M.M."/>
            <person name="Islam R."/>
            <person name="Rashid M.M."/>
            <person name="Khan S.A."/>
            <person name="Rahman M.S."/>
            <person name="Alam M."/>
            <person name="Yahiya A.S."/>
            <person name="Khan M.S."/>
            <person name="Azam M.S."/>
            <person name="Haque T."/>
            <person name="Lashkar M.Z.H."/>
            <person name="Akhand A.I."/>
            <person name="Morshed G."/>
            <person name="Roy S."/>
            <person name="Uddin K.S."/>
            <person name="Rabeya T."/>
            <person name="Hossain A.S."/>
            <person name="Chowdhury A."/>
            <person name="Snigdha A.R."/>
            <person name="Mortoza M.S."/>
            <person name="Matin S.A."/>
            <person name="Hoque S.M.E."/>
            <person name="Islam M.K."/>
            <person name="Roy D.K."/>
            <person name="Haider R."/>
            <person name="Moosa M.M."/>
            <person name="Elias S.M."/>
            <person name="Hasan A.M."/>
            <person name="Jahan S."/>
            <person name="Shafiuddin M."/>
            <person name="Mahmood N."/>
            <person name="Shommy N.S."/>
        </authorList>
    </citation>
    <scope>NUCLEOTIDE SEQUENCE [LARGE SCALE GENOMIC DNA]</scope>
    <source>
        <strain evidence="3">cv. O-4</strain>
    </source>
</reference>
<evidence type="ECO:0000313" key="3">
    <source>
        <dbReference type="Proteomes" id="UP000187203"/>
    </source>
</evidence>